<dbReference type="OMA" id="PNSMLIH"/>
<name>W6V893_ECHGR</name>
<dbReference type="KEGG" id="egl:EGR_02525"/>
<proteinExistence type="predicted"/>
<dbReference type="RefSeq" id="XP_024353925.1">
    <property type="nucleotide sequence ID" value="XM_024491774.1"/>
</dbReference>
<evidence type="ECO:0000256" key="2">
    <source>
        <dbReference type="SAM" id="Phobius"/>
    </source>
</evidence>
<feature type="transmembrane region" description="Helical" evidence="2">
    <location>
        <begin position="129"/>
        <end position="154"/>
    </location>
</feature>
<dbReference type="GeneID" id="36338240"/>
<evidence type="ECO:0000313" key="4">
    <source>
        <dbReference type="Proteomes" id="UP000019149"/>
    </source>
</evidence>
<keyword evidence="2" id="KW-0472">Membrane</keyword>
<dbReference type="AlphaFoldDB" id="W6V893"/>
<feature type="transmembrane region" description="Helical" evidence="2">
    <location>
        <begin position="174"/>
        <end position="201"/>
    </location>
</feature>
<dbReference type="EMBL" id="APAU02000011">
    <property type="protein sequence ID" value="EUB62729.1"/>
    <property type="molecule type" value="Genomic_DNA"/>
</dbReference>
<evidence type="ECO:0000256" key="1">
    <source>
        <dbReference type="SAM" id="MobiDB-lite"/>
    </source>
</evidence>
<organism evidence="3 4">
    <name type="scientific">Echinococcus granulosus</name>
    <name type="common">Hydatid tapeworm</name>
    <dbReference type="NCBI Taxonomy" id="6210"/>
    <lineage>
        <taxon>Eukaryota</taxon>
        <taxon>Metazoa</taxon>
        <taxon>Spiralia</taxon>
        <taxon>Lophotrochozoa</taxon>
        <taxon>Platyhelminthes</taxon>
        <taxon>Cestoda</taxon>
        <taxon>Eucestoda</taxon>
        <taxon>Cyclophyllidea</taxon>
        <taxon>Taeniidae</taxon>
        <taxon>Echinococcus</taxon>
        <taxon>Echinococcus granulosus group</taxon>
    </lineage>
</organism>
<gene>
    <name evidence="3" type="ORF">EGR_02525</name>
</gene>
<keyword evidence="2" id="KW-1133">Transmembrane helix</keyword>
<dbReference type="CTD" id="36338240"/>
<dbReference type="Proteomes" id="UP000019149">
    <property type="component" value="Unassembled WGS sequence"/>
</dbReference>
<reference evidence="3 4" key="1">
    <citation type="journal article" date="2013" name="Nat. Genet.">
        <title>The genome of the hydatid tapeworm Echinococcus granulosus.</title>
        <authorList>
            <person name="Zheng H."/>
            <person name="Zhang W."/>
            <person name="Zhang L."/>
            <person name="Zhang Z."/>
            <person name="Li J."/>
            <person name="Lu G."/>
            <person name="Zhu Y."/>
            <person name="Wang Y."/>
            <person name="Huang Y."/>
            <person name="Liu J."/>
            <person name="Kang H."/>
            <person name="Chen J."/>
            <person name="Wang L."/>
            <person name="Chen A."/>
            <person name="Yu S."/>
            <person name="Gao Z."/>
            <person name="Jin L."/>
            <person name="Gu W."/>
            <person name="Wang Z."/>
            <person name="Zhao L."/>
            <person name="Shi B."/>
            <person name="Wen H."/>
            <person name="Lin R."/>
            <person name="Jones M.K."/>
            <person name="Brejova B."/>
            <person name="Vinar T."/>
            <person name="Zhao G."/>
            <person name="McManus D.P."/>
            <person name="Chen Z."/>
            <person name="Zhou Y."/>
            <person name="Wang S."/>
        </authorList>
    </citation>
    <scope>NUCLEOTIDE SEQUENCE [LARGE SCALE GENOMIC DNA]</scope>
</reference>
<protein>
    <submittedName>
        <fullName evidence="3">Uncharacterized protein</fullName>
    </submittedName>
</protein>
<dbReference type="OrthoDB" id="6256667at2759"/>
<keyword evidence="4" id="KW-1185">Reference proteome</keyword>
<keyword evidence="2" id="KW-0812">Transmembrane</keyword>
<accession>W6V893</accession>
<dbReference type="STRING" id="6210.W6V893"/>
<evidence type="ECO:0000313" key="3">
    <source>
        <dbReference type="EMBL" id="EUB62729.1"/>
    </source>
</evidence>
<feature type="region of interest" description="Disordered" evidence="1">
    <location>
        <begin position="46"/>
        <end position="88"/>
    </location>
</feature>
<comment type="caution">
    <text evidence="3">The sequence shown here is derived from an EMBL/GenBank/DDBJ whole genome shotgun (WGS) entry which is preliminary data.</text>
</comment>
<sequence length="221" mass="24764">MVPTVRENRTPGFNTLSPNSMLIHAPVGALDLSLYNYHPTPQRVHPCSSQQVISDELEEGSCGQPQKQQAPVAGDGAGSRGPKMKRFKGPRRSNLLEKFIALLEDKRIMEDSEDAHQLEDLKMPRLRNVLNIIFITAGVCFLLAVVIVILYTTFASSRLRVTVEVFDGIGASSFSTVLIIVKMKLFIDHGFVGLLIFHILYFQRRFCNFNRTALGFNLTKL</sequence>